<dbReference type="EMBL" id="JAFREP010000015">
    <property type="protein sequence ID" value="MBO1320079.1"/>
    <property type="molecule type" value="Genomic_DNA"/>
</dbReference>
<name>A0A8J7Q9T8_9BACT</name>
<organism evidence="1 2">
    <name type="scientific">Acanthopleuribacter pedis</name>
    <dbReference type="NCBI Taxonomy" id="442870"/>
    <lineage>
        <taxon>Bacteria</taxon>
        <taxon>Pseudomonadati</taxon>
        <taxon>Acidobacteriota</taxon>
        <taxon>Holophagae</taxon>
        <taxon>Acanthopleuribacterales</taxon>
        <taxon>Acanthopleuribacteraceae</taxon>
        <taxon>Acanthopleuribacter</taxon>
    </lineage>
</organism>
<dbReference type="RefSeq" id="WP_207860032.1">
    <property type="nucleotide sequence ID" value="NZ_JAFREP010000015.1"/>
</dbReference>
<comment type="caution">
    <text evidence="1">The sequence shown here is derived from an EMBL/GenBank/DDBJ whole genome shotgun (WGS) entry which is preliminary data.</text>
</comment>
<accession>A0A8J7Q9T8</accession>
<proteinExistence type="predicted"/>
<evidence type="ECO:0000313" key="2">
    <source>
        <dbReference type="Proteomes" id="UP000664417"/>
    </source>
</evidence>
<protein>
    <submittedName>
        <fullName evidence="1">DUF429 domain-containing protein</fullName>
    </submittedName>
</protein>
<dbReference type="Pfam" id="PF04250">
    <property type="entry name" value="DUF429"/>
    <property type="match status" value="1"/>
</dbReference>
<dbReference type="AlphaFoldDB" id="A0A8J7Q9T8"/>
<keyword evidence="2" id="KW-1185">Reference proteome</keyword>
<reference evidence="1" key="1">
    <citation type="submission" date="2021-03" db="EMBL/GenBank/DDBJ databases">
        <authorList>
            <person name="Wang G."/>
        </authorList>
    </citation>
    <scope>NUCLEOTIDE SEQUENCE</scope>
    <source>
        <strain evidence="1">KCTC 12899</strain>
    </source>
</reference>
<gene>
    <name evidence="1" type="ORF">J3U88_16510</name>
</gene>
<sequence>MWLAGVDGCRTGWIAVLARLEAGQLTDWRPRHMPAIEGIETLAEQPRWVALDIPIGLLEHPQKGGRLADQTVRRALGRPRASSVFSPPARSVFTEKAFRAGLGISLQGFHIMPKIREVDAWIDPDKQKRVFEAHPEWAFAQLAGAPIQHPKKKKVGRAARLAVLEQCCPAFGAWYGALGRLPRGVARDDLIDAAVLVLTARRRALGCAARAPQDPPRDARGLLMEIWG</sequence>
<dbReference type="InterPro" id="IPR007362">
    <property type="entry name" value="DUF429"/>
</dbReference>
<evidence type="ECO:0000313" key="1">
    <source>
        <dbReference type="EMBL" id="MBO1320079.1"/>
    </source>
</evidence>
<dbReference type="Proteomes" id="UP000664417">
    <property type="component" value="Unassembled WGS sequence"/>
</dbReference>